<sequence length="54" mass="6112">MAKFVARFYCLVEAVVEAESNEKVLELCDLNVCDVNKLPHTITEIDDVVEVEEV</sequence>
<organism evidence="1">
    <name type="scientific">Myoviridae sp. ctRD66</name>
    <dbReference type="NCBI Taxonomy" id="2823544"/>
    <lineage>
        <taxon>Viruses</taxon>
        <taxon>Duplodnaviria</taxon>
        <taxon>Heunggongvirae</taxon>
        <taxon>Uroviricota</taxon>
        <taxon>Caudoviricetes</taxon>
    </lineage>
</organism>
<accession>A0A8S5LGN2</accession>
<dbReference type="EMBL" id="BK014715">
    <property type="protein sequence ID" value="DAD69134.1"/>
    <property type="molecule type" value="Genomic_DNA"/>
</dbReference>
<proteinExistence type="predicted"/>
<protein>
    <submittedName>
        <fullName evidence="1">Uncharacterized protein</fullName>
    </submittedName>
</protein>
<evidence type="ECO:0000313" key="1">
    <source>
        <dbReference type="EMBL" id="DAD69134.1"/>
    </source>
</evidence>
<name>A0A8S5LGN2_9CAUD</name>
<reference evidence="1" key="1">
    <citation type="journal article" date="2021" name="Proc. Natl. Acad. Sci. U.S.A.">
        <title>A Catalog of Tens of Thousands of Viruses from Human Metagenomes Reveals Hidden Associations with Chronic Diseases.</title>
        <authorList>
            <person name="Tisza M.J."/>
            <person name="Buck C.B."/>
        </authorList>
    </citation>
    <scope>NUCLEOTIDE SEQUENCE</scope>
    <source>
        <strain evidence="1">CtRD66</strain>
    </source>
</reference>